<feature type="domain" description="Ig-like" evidence="6">
    <location>
        <begin position="167"/>
        <end position="243"/>
    </location>
</feature>
<keyword evidence="8" id="KW-1185">Reference proteome</keyword>
<comment type="caution">
    <text evidence="7">The sequence shown here is derived from an EMBL/GenBank/DDBJ whole genome shotgun (WGS) entry which is preliminary data.</text>
</comment>
<evidence type="ECO:0000259" key="6">
    <source>
        <dbReference type="PROSITE" id="PS50835"/>
    </source>
</evidence>
<protein>
    <recommendedName>
        <fullName evidence="6">Ig-like domain-containing protein</fullName>
    </recommendedName>
</protein>
<dbReference type="InterPro" id="IPR007110">
    <property type="entry name" value="Ig-like_dom"/>
</dbReference>
<evidence type="ECO:0000256" key="3">
    <source>
        <dbReference type="ARBA" id="ARBA00023319"/>
    </source>
</evidence>
<keyword evidence="1" id="KW-0732">Signal</keyword>
<dbReference type="EMBL" id="JAACNH010000008">
    <property type="protein sequence ID" value="KAG8433868.1"/>
    <property type="molecule type" value="Genomic_DNA"/>
</dbReference>
<evidence type="ECO:0000256" key="4">
    <source>
        <dbReference type="ARBA" id="ARBA00038222"/>
    </source>
</evidence>
<organism evidence="7 8">
    <name type="scientific">Hymenochirus boettgeri</name>
    <name type="common">Congo dwarf clawed frog</name>
    <dbReference type="NCBI Taxonomy" id="247094"/>
    <lineage>
        <taxon>Eukaryota</taxon>
        <taxon>Metazoa</taxon>
        <taxon>Chordata</taxon>
        <taxon>Craniata</taxon>
        <taxon>Vertebrata</taxon>
        <taxon>Euteleostomi</taxon>
        <taxon>Amphibia</taxon>
        <taxon>Batrachia</taxon>
        <taxon>Anura</taxon>
        <taxon>Pipoidea</taxon>
        <taxon>Pipidae</taxon>
        <taxon>Pipinae</taxon>
        <taxon>Hymenochirus</taxon>
    </lineage>
</organism>
<dbReference type="PROSITE" id="PS50835">
    <property type="entry name" value="IG_LIKE"/>
    <property type="match status" value="1"/>
</dbReference>
<dbReference type="SUPFAM" id="SSF48726">
    <property type="entry name" value="Immunoglobulin"/>
    <property type="match status" value="2"/>
</dbReference>
<reference evidence="7" key="1">
    <citation type="thesis" date="2020" institute="ProQuest LLC" country="789 East Eisenhower Parkway, Ann Arbor, MI, USA">
        <title>Comparative Genomics and Chromosome Evolution.</title>
        <authorList>
            <person name="Mudd A.B."/>
        </authorList>
    </citation>
    <scope>NUCLEOTIDE SEQUENCE</scope>
    <source>
        <strain evidence="7">Female2</strain>
        <tissue evidence="7">Blood</tissue>
    </source>
</reference>
<accession>A0A8T2ISD6</accession>
<dbReference type="Gene3D" id="2.60.40.10">
    <property type="entry name" value="Immunoglobulins"/>
    <property type="match status" value="2"/>
</dbReference>
<dbReference type="InterPro" id="IPR003599">
    <property type="entry name" value="Ig_sub"/>
</dbReference>
<evidence type="ECO:0000256" key="5">
    <source>
        <dbReference type="SAM" id="Phobius"/>
    </source>
</evidence>
<dbReference type="SMART" id="SM00408">
    <property type="entry name" value="IGc2"/>
    <property type="match status" value="1"/>
</dbReference>
<dbReference type="InterPro" id="IPR050831">
    <property type="entry name" value="CEA_cell_adhesion"/>
</dbReference>
<dbReference type="SMART" id="SM00409">
    <property type="entry name" value="IG"/>
    <property type="match status" value="2"/>
</dbReference>
<keyword evidence="3" id="KW-0393">Immunoglobulin domain</keyword>
<dbReference type="InterPro" id="IPR013783">
    <property type="entry name" value="Ig-like_fold"/>
</dbReference>
<dbReference type="Proteomes" id="UP000812440">
    <property type="component" value="Chromosome 7"/>
</dbReference>
<dbReference type="PANTHER" id="PTHR44427:SF1">
    <property type="entry name" value="CARCINOEMBRYONIC ANTIGEN-RELATED CELL ADHESION MOLECULE 1"/>
    <property type="match status" value="1"/>
</dbReference>
<dbReference type="InterPro" id="IPR003598">
    <property type="entry name" value="Ig_sub2"/>
</dbReference>
<keyword evidence="5" id="KW-1133">Transmembrane helix</keyword>
<evidence type="ECO:0000313" key="8">
    <source>
        <dbReference type="Proteomes" id="UP000812440"/>
    </source>
</evidence>
<dbReference type="OrthoDB" id="6159398at2759"/>
<comment type="similarity">
    <text evidence="4">Belongs to the immunoglobulin superfamily. CEA family.</text>
</comment>
<dbReference type="Pfam" id="PF07686">
    <property type="entry name" value="V-set"/>
    <property type="match status" value="1"/>
</dbReference>
<proteinExistence type="inferred from homology"/>
<name>A0A8T2ISD6_9PIPI</name>
<dbReference type="PANTHER" id="PTHR44427">
    <property type="entry name" value="CARCINOEMBRYONIC ANTIGEN-RELATED CELL ADHESION MOLECULE 19"/>
    <property type="match status" value="1"/>
</dbReference>
<dbReference type="InterPro" id="IPR013106">
    <property type="entry name" value="Ig_V-set"/>
</dbReference>
<feature type="transmembrane region" description="Helical" evidence="5">
    <location>
        <begin position="260"/>
        <end position="286"/>
    </location>
</feature>
<sequence length="345" mass="38340">MDFFQNNFIFTNKLVYAFQPSWSSSGHHILRARLPLNTSNDAGHPVSSLSLWMDSACGIDIQLVPQYPVVSKSVTLKLTGINGTIQKFEWYKAPVTDPSYIILSYIPSANPPQTQGPQYFSRASGSPDGSLQISDLLTTDQGDYTVTTQTDTASQQTRVNLPVYGKPVITVSVSRPLENETVTLTCNTGREVERILWSRVASRLPSGITFSTDNINVTFTNIKRSDSGRYQCEAQDGNTRSISDTYTLEIYSVYPPLESFAGILAVIAGITLLGIAFLICVAFLLYKKCIQRNIQPLRGQVNSNDEPQRVYYNVPGVTTEHNAMKEPTYTGLQYHTQDTYSELKS</sequence>
<dbReference type="InterPro" id="IPR036179">
    <property type="entry name" value="Ig-like_dom_sf"/>
</dbReference>
<evidence type="ECO:0000256" key="1">
    <source>
        <dbReference type="ARBA" id="ARBA00022729"/>
    </source>
</evidence>
<keyword evidence="5" id="KW-0812">Transmembrane</keyword>
<keyword evidence="2" id="KW-0325">Glycoprotein</keyword>
<dbReference type="Pfam" id="PF13927">
    <property type="entry name" value="Ig_3"/>
    <property type="match status" value="1"/>
</dbReference>
<dbReference type="AlphaFoldDB" id="A0A8T2ISD6"/>
<evidence type="ECO:0000256" key="2">
    <source>
        <dbReference type="ARBA" id="ARBA00023180"/>
    </source>
</evidence>
<gene>
    <name evidence="7" type="ORF">GDO86_012293</name>
</gene>
<keyword evidence="5" id="KW-0472">Membrane</keyword>
<evidence type="ECO:0000313" key="7">
    <source>
        <dbReference type="EMBL" id="KAG8433868.1"/>
    </source>
</evidence>